<gene>
    <name evidence="10" type="ORF">O0I10_000350</name>
</gene>
<evidence type="ECO:0000256" key="1">
    <source>
        <dbReference type="ARBA" id="ARBA00004127"/>
    </source>
</evidence>
<dbReference type="SUPFAM" id="SSF103473">
    <property type="entry name" value="MFS general substrate transporter"/>
    <property type="match status" value="1"/>
</dbReference>
<feature type="transmembrane region" description="Helical" evidence="8">
    <location>
        <begin position="259"/>
        <end position="282"/>
    </location>
</feature>
<feature type="transmembrane region" description="Helical" evidence="8">
    <location>
        <begin position="131"/>
        <end position="150"/>
    </location>
</feature>
<accession>A0AAD7Y590</accession>
<sequence length="572" mass="62479">MAIDNGQQQHEKQHLIVSMKDQHDDHSPPPPPTSTTTTYNAIPPPSATPPNNDDDELKTNIPLPLMALCLCTGSFLAMLDLSICLTILPEIGTEFKQFNIATWVHNAFSLCSLTASPITSRLSDIFGRKPILVAITTLFLVGSAGCGFSQSLEQLIFFRALSGFGGGGLMLFANLVTHDTVPANIRHRYQSYSGMVSSLGIAFGSPVGGFITDFIGWRYCFKINIIPFLLILYVYLVHMKNYKVPSMNRIPNGTLMQRLKYIDFGGSILCCMGNTSVCAFLILGGNTHDWNDPIVLSLMALAIMSFLSLAVYECYVPRNPLVPPHLLGNRTVVLGCIGLWLLCSVSGGTSVSMPQYYIGVLGFTTSKTGLCIMVFTFGSACGSYFAGRGFIQRYTKGEFQKIAVAFTSIVVVGVTIMYFWMLKQIPFMVGLVLWGLVGISQGFFFVNMNLTIPNSVAKSDLASTFSLIQMSRQMGYMGGVAAASSVTQASLKILLHKRFKGPDAEDLIHFIRTSLRDVRSLSPQIQAIVAEVLGISLSRAYILLIGFAILSLVAFSRMKNVDAKLITNMGRT</sequence>
<keyword evidence="4 8" id="KW-1133">Transmembrane helix</keyword>
<protein>
    <recommendedName>
        <fullName evidence="6">MFS-type drug efflux transporter P55</fullName>
    </recommendedName>
</protein>
<dbReference type="PANTHER" id="PTHR23501:SF191">
    <property type="entry name" value="VACUOLAR BASIC AMINO ACID TRANSPORTER 4"/>
    <property type="match status" value="1"/>
</dbReference>
<keyword evidence="5 8" id="KW-0472">Membrane</keyword>
<dbReference type="GO" id="GO:0000329">
    <property type="term" value="C:fungal-type vacuole membrane"/>
    <property type="evidence" value="ECO:0007669"/>
    <property type="project" value="TreeGrafter"/>
</dbReference>
<reference evidence="10 11" key="1">
    <citation type="submission" date="2023-03" db="EMBL/GenBank/DDBJ databases">
        <title>Genome sequence of Lichtheimia ornata CBS 291.66.</title>
        <authorList>
            <person name="Mohabir J.T."/>
            <person name="Shea T.P."/>
            <person name="Kurbessoian T."/>
            <person name="Berby B."/>
            <person name="Fontaine J."/>
            <person name="Livny J."/>
            <person name="Gnirke A."/>
            <person name="Stajich J.E."/>
            <person name="Cuomo C.A."/>
        </authorList>
    </citation>
    <scope>NUCLEOTIDE SEQUENCE [LARGE SCALE GENOMIC DNA]</scope>
    <source>
        <strain evidence="10">CBS 291.66</strain>
    </source>
</reference>
<evidence type="ECO:0000256" key="4">
    <source>
        <dbReference type="ARBA" id="ARBA00022989"/>
    </source>
</evidence>
<dbReference type="InterPro" id="IPR020846">
    <property type="entry name" value="MFS_dom"/>
</dbReference>
<feature type="transmembrane region" description="Helical" evidence="8">
    <location>
        <begin position="156"/>
        <end position="177"/>
    </location>
</feature>
<feature type="transmembrane region" description="Helical" evidence="8">
    <location>
        <begin position="327"/>
        <end position="347"/>
    </location>
</feature>
<keyword evidence="11" id="KW-1185">Reference proteome</keyword>
<feature type="transmembrane region" description="Helical" evidence="8">
    <location>
        <begin position="189"/>
        <end position="210"/>
    </location>
</feature>
<dbReference type="RefSeq" id="XP_058348984.1">
    <property type="nucleotide sequence ID" value="XM_058480461.1"/>
</dbReference>
<evidence type="ECO:0000256" key="6">
    <source>
        <dbReference type="ARBA" id="ARBA00044273"/>
    </source>
</evidence>
<keyword evidence="2" id="KW-0813">Transport</keyword>
<feature type="transmembrane region" description="Helical" evidence="8">
    <location>
        <begin position="294"/>
        <end position="315"/>
    </location>
</feature>
<evidence type="ECO:0000256" key="5">
    <source>
        <dbReference type="ARBA" id="ARBA00023136"/>
    </source>
</evidence>
<dbReference type="AlphaFoldDB" id="A0AAD7Y590"/>
<dbReference type="Proteomes" id="UP001234581">
    <property type="component" value="Unassembled WGS sequence"/>
</dbReference>
<dbReference type="PANTHER" id="PTHR23501">
    <property type="entry name" value="MAJOR FACILITATOR SUPERFAMILY"/>
    <property type="match status" value="1"/>
</dbReference>
<name>A0AAD7Y590_9FUNG</name>
<dbReference type="Pfam" id="PF07690">
    <property type="entry name" value="MFS_1"/>
    <property type="match status" value="1"/>
</dbReference>
<feature type="transmembrane region" description="Helical" evidence="8">
    <location>
        <begin position="427"/>
        <end position="446"/>
    </location>
</feature>
<evidence type="ECO:0000259" key="9">
    <source>
        <dbReference type="PROSITE" id="PS50850"/>
    </source>
</evidence>
<dbReference type="GeneID" id="83207772"/>
<feature type="region of interest" description="Disordered" evidence="7">
    <location>
        <begin position="1"/>
        <end position="56"/>
    </location>
</feature>
<dbReference type="InterPro" id="IPR005829">
    <property type="entry name" value="Sugar_transporter_CS"/>
</dbReference>
<organism evidence="10 11">
    <name type="scientific">Lichtheimia ornata</name>
    <dbReference type="NCBI Taxonomy" id="688661"/>
    <lineage>
        <taxon>Eukaryota</taxon>
        <taxon>Fungi</taxon>
        <taxon>Fungi incertae sedis</taxon>
        <taxon>Mucoromycota</taxon>
        <taxon>Mucoromycotina</taxon>
        <taxon>Mucoromycetes</taxon>
        <taxon>Mucorales</taxon>
        <taxon>Lichtheimiaceae</taxon>
        <taxon>Lichtheimia</taxon>
    </lineage>
</organism>
<evidence type="ECO:0000256" key="7">
    <source>
        <dbReference type="SAM" id="MobiDB-lite"/>
    </source>
</evidence>
<feature type="domain" description="Major facilitator superfamily (MFS) profile" evidence="9">
    <location>
        <begin position="66"/>
        <end position="563"/>
    </location>
</feature>
<evidence type="ECO:0000256" key="2">
    <source>
        <dbReference type="ARBA" id="ARBA00022448"/>
    </source>
</evidence>
<dbReference type="InterPro" id="IPR036259">
    <property type="entry name" value="MFS_trans_sf"/>
</dbReference>
<feature type="transmembrane region" description="Helical" evidence="8">
    <location>
        <begin position="367"/>
        <end position="387"/>
    </location>
</feature>
<dbReference type="PROSITE" id="PS50850">
    <property type="entry name" value="MFS"/>
    <property type="match status" value="1"/>
</dbReference>
<dbReference type="InterPro" id="IPR011701">
    <property type="entry name" value="MFS"/>
</dbReference>
<dbReference type="EMBL" id="JARTCD010000001">
    <property type="protein sequence ID" value="KAJ8664072.1"/>
    <property type="molecule type" value="Genomic_DNA"/>
</dbReference>
<dbReference type="PROSITE" id="PS00216">
    <property type="entry name" value="SUGAR_TRANSPORT_1"/>
    <property type="match status" value="1"/>
</dbReference>
<dbReference type="GO" id="GO:0012505">
    <property type="term" value="C:endomembrane system"/>
    <property type="evidence" value="ECO:0007669"/>
    <property type="project" value="UniProtKB-SubCell"/>
</dbReference>
<feature type="transmembrane region" description="Helical" evidence="8">
    <location>
        <begin position="540"/>
        <end position="558"/>
    </location>
</feature>
<feature type="transmembrane region" description="Helical" evidence="8">
    <location>
        <begin position="216"/>
        <end position="238"/>
    </location>
</feature>
<evidence type="ECO:0000256" key="3">
    <source>
        <dbReference type="ARBA" id="ARBA00022692"/>
    </source>
</evidence>
<proteinExistence type="predicted"/>
<dbReference type="GO" id="GO:0015174">
    <property type="term" value="F:basic amino acid transmembrane transporter activity"/>
    <property type="evidence" value="ECO:0007669"/>
    <property type="project" value="TreeGrafter"/>
</dbReference>
<evidence type="ECO:0000313" key="10">
    <source>
        <dbReference type="EMBL" id="KAJ8664072.1"/>
    </source>
</evidence>
<feature type="transmembrane region" description="Helical" evidence="8">
    <location>
        <begin position="399"/>
        <end position="421"/>
    </location>
</feature>
<evidence type="ECO:0000256" key="8">
    <source>
        <dbReference type="SAM" id="Phobius"/>
    </source>
</evidence>
<keyword evidence="3 8" id="KW-0812">Transmembrane</keyword>
<evidence type="ECO:0000313" key="11">
    <source>
        <dbReference type="Proteomes" id="UP001234581"/>
    </source>
</evidence>
<comment type="caution">
    <text evidence="10">The sequence shown here is derived from an EMBL/GenBank/DDBJ whole genome shotgun (WGS) entry which is preliminary data.</text>
</comment>
<comment type="subcellular location">
    <subcellularLocation>
        <location evidence="1">Endomembrane system</location>
        <topology evidence="1">Multi-pass membrane protein</topology>
    </subcellularLocation>
</comment>
<feature type="compositionally biased region" description="Basic and acidic residues" evidence="7">
    <location>
        <begin position="9"/>
        <end position="27"/>
    </location>
</feature>
<dbReference type="Gene3D" id="1.20.1250.20">
    <property type="entry name" value="MFS general substrate transporter like domains"/>
    <property type="match status" value="1"/>
</dbReference>
<dbReference type="GO" id="GO:0005886">
    <property type="term" value="C:plasma membrane"/>
    <property type="evidence" value="ECO:0007669"/>
    <property type="project" value="TreeGrafter"/>
</dbReference>